<dbReference type="SMART" id="SM00530">
    <property type="entry name" value="HTH_XRE"/>
    <property type="match status" value="1"/>
</dbReference>
<sequence>MLDAMKKKVGKRIQMLRMENNITQDQMADLLCISTSAYCKIEYGETDLTLTRIRRLAEIFNMSEQDLAMRLLSSSDSVLDTGAAKSQNNTLMIPSSLENLFADMITQNHEYRDMIAKHIARIDQSLEHIIERLHTLEGFHMKD</sequence>
<evidence type="ECO:0000259" key="2">
    <source>
        <dbReference type="PROSITE" id="PS50943"/>
    </source>
</evidence>
<evidence type="ECO:0000256" key="1">
    <source>
        <dbReference type="ARBA" id="ARBA00023125"/>
    </source>
</evidence>
<dbReference type="Pfam" id="PF01381">
    <property type="entry name" value="HTH_3"/>
    <property type="match status" value="1"/>
</dbReference>
<dbReference type="GO" id="GO:0003677">
    <property type="term" value="F:DNA binding"/>
    <property type="evidence" value="ECO:0007669"/>
    <property type="project" value="UniProtKB-KW"/>
</dbReference>
<gene>
    <name evidence="3" type="ORF">IAA93_03560</name>
</gene>
<dbReference type="Proteomes" id="UP000787625">
    <property type="component" value="Unassembled WGS sequence"/>
</dbReference>
<reference evidence="3" key="2">
    <citation type="submission" date="2021-04" db="EMBL/GenBank/DDBJ databases">
        <authorList>
            <person name="Gilroy R."/>
        </authorList>
    </citation>
    <scope>NUCLEOTIDE SEQUENCE</scope>
    <source>
        <strain evidence="3">MalCec1-1739</strain>
    </source>
</reference>
<organism evidence="3 4">
    <name type="scientific">Candidatus Avibacteroides avistercoris</name>
    <dbReference type="NCBI Taxonomy" id="2840690"/>
    <lineage>
        <taxon>Bacteria</taxon>
        <taxon>Pseudomonadati</taxon>
        <taxon>Bacteroidota</taxon>
        <taxon>Bacteroidia</taxon>
        <taxon>Bacteroidales</taxon>
        <taxon>Bacteroidaceae</taxon>
        <taxon>Bacteroidaceae incertae sedis</taxon>
        <taxon>Candidatus Avibacteroides</taxon>
    </lineage>
</organism>
<dbReference type="SUPFAM" id="SSF47413">
    <property type="entry name" value="lambda repressor-like DNA-binding domains"/>
    <property type="match status" value="1"/>
</dbReference>
<accession>A0A9D2ZTY1</accession>
<dbReference type="InterPro" id="IPR010982">
    <property type="entry name" value="Lambda_DNA-bd_dom_sf"/>
</dbReference>
<dbReference type="PANTHER" id="PTHR46558:SF11">
    <property type="entry name" value="HTH-TYPE TRANSCRIPTIONAL REGULATOR XRE"/>
    <property type="match status" value="1"/>
</dbReference>
<keyword evidence="1" id="KW-0238">DNA-binding</keyword>
<dbReference type="CDD" id="cd00093">
    <property type="entry name" value="HTH_XRE"/>
    <property type="match status" value="1"/>
</dbReference>
<evidence type="ECO:0000313" key="4">
    <source>
        <dbReference type="Proteomes" id="UP000787625"/>
    </source>
</evidence>
<dbReference type="AlphaFoldDB" id="A0A9D2ZTY1"/>
<dbReference type="InterPro" id="IPR001387">
    <property type="entry name" value="Cro/C1-type_HTH"/>
</dbReference>
<dbReference type="PANTHER" id="PTHR46558">
    <property type="entry name" value="TRACRIPTIONAL REGULATORY PROTEIN-RELATED-RELATED"/>
    <property type="match status" value="1"/>
</dbReference>
<dbReference type="EMBL" id="DWUP01000071">
    <property type="protein sequence ID" value="HJD52790.1"/>
    <property type="molecule type" value="Genomic_DNA"/>
</dbReference>
<name>A0A9D2ZTY1_9BACT</name>
<reference evidence="3" key="1">
    <citation type="journal article" date="2021" name="PeerJ">
        <title>Extensive microbial diversity within the chicken gut microbiome revealed by metagenomics and culture.</title>
        <authorList>
            <person name="Gilroy R."/>
            <person name="Ravi A."/>
            <person name="Getino M."/>
            <person name="Pursley I."/>
            <person name="Horton D.L."/>
            <person name="Alikhan N.F."/>
            <person name="Baker D."/>
            <person name="Gharbi K."/>
            <person name="Hall N."/>
            <person name="Watson M."/>
            <person name="Adriaenssens E.M."/>
            <person name="Foster-Nyarko E."/>
            <person name="Jarju S."/>
            <person name="Secka A."/>
            <person name="Antonio M."/>
            <person name="Oren A."/>
            <person name="Chaudhuri R.R."/>
            <person name="La Ragione R."/>
            <person name="Hildebrand F."/>
            <person name="Pallen M.J."/>
        </authorList>
    </citation>
    <scope>NUCLEOTIDE SEQUENCE</scope>
    <source>
        <strain evidence="3">MalCec1-1739</strain>
    </source>
</reference>
<protein>
    <submittedName>
        <fullName evidence="3">Helix-turn-helix domain-containing protein</fullName>
    </submittedName>
</protein>
<feature type="domain" description="HTH cro/C1-type" evidence="2">
    <location>
        <begin position="13"/>
        <end position="67"/>
    </location>
</feature>
<proteinExistence type="predicted"/>
<evidence type="ECO:0000313" key="3">
    <source>
        <dbReference type="EMBL" id="HJD52790.1"/>
    </source>
</evidence>
<dbReference type="Gene3D" id="1.10.260.40">
    <property type="entry name" value="lambda repressor-like DNA-binding domains"/>
    <property type="match status" value="1"/>
</dbReference>
<dbReference type="PROSITE" id="PS50943">
    <property type="entry name" value="HTH_CROC1"/>
    <property type="match status" value="1"/>
</dbReference>
<comment type="caution">
    <text evidence="3">The sequence shown here is derived from an EMBL/GenBank/DDBJ whole genome shotgun (WGS) entry which is preliminary data.</text>
</comment>